<dbReference type="PROSITE" id="PS50943">
    <property type="entry name" value="HTH_CROC1"/>
    <property type="match status" value="1"/>
</dbReference>
<gene>
    <name evidence="2" type="ORF">HX882_27715</name>
</gene>
<dbReference type="Gene3D" id="1.10.260.40">
    <property type="entry name" value="lambda repressor-like DNA-binding domains"/>
    <property type="match status" value="1"/>
</dbReference>
<dbReference type="Proteomes" id="UP000539985">
    <property type="component" value="Unassembled WGS sequence"/>
</dbReference>
<dbReference type="SUPFAM" id="SSF47413">
    <property type="entry name" value="lambda repressor-like DNA-binding domains"/>
    <property type="match status" value="1"/>
</dbReference>
<organism evidence="2 3">
    <name type="scientific">Pseudomonas gingeri</name>
    <dbReference type="NCBI Taxonomy" id="117681"/>
    <lineage>
        <taxon>Bacteria</taxon>
        <taxon>Pseudomonadati</taxon>
        <taxon>Pseudomonadota</taxon>
        <taxon>Gammaproteobacteria</taxon>
        <taxon>Pseudomonadales</taxon>
        <taxon>Pseudomonadaceae</taxon>
        <taxon>Pseudomonas</taxon>
    </lineage>
</organism>
<evidence type="ECO:0000313" key="3">
    <source>
        <dbReference type="Proteomes" id="UP000539985"/>
    </source>
</evidence>
<dbReference type="RefSeq" id="WP_177105253.1">
    <property type="nucleotide sequence ID" value="NZ_JACAQB010000026.1"/>
</dbReference>
<protein>
    <submittedName>
        <fullName evidence="2">Helix-turn-helix transcriptional regulator</fullName>
    </submittedName>
</protein>
<reference evidence="2 3" key="1">
    <citation type="submission" date="2020-04" db="EMBL/GenBank/DDBJ databases">
        <title>Molecular characterization of pseudomonads from Agaricus bisporus reveal novel blotch 2 pathogens in Western Europe.</title>
        <authorList>
            <person name="Taparia T."/>
            <person name="Krijger M."/>
            <person name="Haynes E."/>
            <person name="Elpinstone J.G."/>
            <person name="Noble R."/>
            <person name="Van Der Wolf J."/>
        </authorList>
    </citation>
    <scope>NUCLEOTIDE SEQUENCE [LARGE SCALE GENOMIC DNA]</scope>
    <source>
        <strain evidence="2 3">H7001</strain>
    </source>
</reference>
<dbReference type="AlphaFoldDB" id="A0A7Y7XHG9"/>
<accession>A0A7Y7XHG9</accession>
<feature type="domain" description="HTH cro/C1-type" evidence="1">
    <location>
        <begin position="8"/>
        <end position="61"/>
    </location>
</feature>
<proteinExistence type="predicted"/>
<dbReference type="InterPro" id="IPR010982">
    <property type="entry name" value="Lambda_DNA-bd_dom_sf"/>
</dbReference>
<dbReference type="InterPro" id="IPR001387">
    <property type="entry name" value="Cro/C1-type_HTH"/>
</dbReference>
<evidence type="ECO:0000313" key="2">
    <source>
        <dbReference type="EMBL" id="NWB99666.1"/>
    </source>
</evidence>
<dbReference type="EMBL" id="JACAQB010000026">
    <property type="protein sequence ID" value="NWB99666.1"/>
    <property type="molecule type" value="Genomic_DNA"/>
</dbReference>
<comment type="caution">
    <text evidence="2">The sequence shown here is derived from an EMBL/GenBank/DDBJ whole genome shotgun (WGS) entry which is preliminary data.</text>
</comment>
<name>A0A7Y7XHG9_9PSED</name>
<dbReference type="GO" id="GO:0003677">
    <property type="term" value="F:DNA binding"/>
    <property type="evidence" value="ECO:0007669"/>
    <property type="project" value="InterPro"/>
</dbReference>
<dbReference type="CDD" id="cd00093">
    <property type="entry name" value="HTH_XRE"/>
    <property type="match status" value="1"/>
</dbReference>
<evidence type="ECO:0000259" key="1">
    <source>
        <dbReference type="PROSITE" id="PS50943"/>
    </source>
</evidence>
<sequence length="121" mass="13437">MTCFAERLRCERKRLGFTQRQLAHLGGVEAGAQIHYENGQRAPRVGYLEAISEVGVDLTYLLTGRLGPISSDTLSTEEMRLLACYRGMAPNDRAALRQLADSVVKVPKPPQLYLVPPVDPR</sequence>
<dbReference type="Pfam" id="PF01381">
    <property type="entry name" value="HTH_3"/>
    <property type="match status" value="1"/>
</dbReference>
<dbReference type="SMART" id="SM00530">
    <property type="entry name" value="HTH_XRE"/>
    <property type="match status" value="1"/>
</dbReference>